<keyword evidence="5" id="KW-1185">Reference proteome</keyword>
<gene>
    <name evidence="3" type="ORF">JXQ802_LOCUS53524</name>
    <name evidence="2" type="ORF">PYM288_LOCUS37121</name>
</gene>
<evidence type="ECO:0000313" key="5">
    <source>
        <dbReference type="Proteomes" id="UP000663870"/>
    </source>
</evidence>
<accession>A0A815QN18</accession>
<feature type="region of interest" description="Disordered" evidence="1">
    <location>
        <begin position="136"/>
        <end position="175"/>
    </location>
</feature>
<dbReference type="Proteomes" id="UP000663870">
    <property type="component" value="Unassembled WGS sequence"/>
</dbReference>
<feature type="compositionally biased region" description="Polar residues" evidence="1">
    <location>
        <begin position="252"/>
        <end position="262"/>
    </location>
</feature>
<feature type="compositionally biased region" description="Polar residues" evidence="1">
    <location>
        <begin position="224"/>
        <end position="238"/>
    </location>
</feature>
<feature type="region of interest" description="Disordered" evidence="1">
    <location>
        <begin position="224"/>
        <end position="269"/>
    </location>
</feature>
<proteinExistence type="predicted"/>
<evidence type="ECO:0000256" key="1">
    <source>
        <dbReference type="SAM" id="MobiDB-lite"/>
    </source>
</evidence>
<comment type="caution">
    <text evidence="2">The sequence shown here is derived from an EMBL/GenBank/DDBJ whole genome shotgun (WGS) entry which is preliminary data.</text>
</comment>
<dbReference type="EMBL" id="CAJNOH010007772">
    <property type="protein sequence ID" value="CAF1465355.1"/>
    <property type="molecule type" value="Genomic_DNA"/>
</dbReference>
<feature type="compositionally biased region" description="Basic and acidic residues" evidence="1">
    <location>
        <begin position="49"/>
        <end position="62"/>
    </location>
</feature>
<evidence type="ECO:0000313" key="3">
    <source>
        <dbReference type="EMBL" id="CAF1643373.1"/>
    </source>
</evidence>
<feature type="compositionally biased region" description="Low complexity" evidence="1">
    <location>
        <begin position="137"/>
        <end position="175"/>
    </location>
</feature>
<protein>
    <submittedName>
        <fullName evidence="2">Uncharacterized protein</fullName>
    </submittedName>
</protein>
<evidence type="ECO:0000313" key="4">
    <source>
        <dbReference type="Proteomes" id="UP000663854"/>
    </source>
</evidence>
<dbReference type="EMBL" id="CAJNOL010009443">
    <property type="protein sequence ID" value="CAF1643373.1"/>
    <property type="molecule type" value="Genomic_DNA"/>
</dbReference>
<feature type="compositionally biased region" description="Low complexity" evidence="1">
    <location>
        <begin position="24"/>
        <end position="34"/>
    </location>
</feature>
<organism evidence="2 4">
    <name type="scientific">Rotaria sordida</name>
    <dbReference type="NCBI Taxonomy" id="392033"/>
    <lineage>
        <taxon>Eukaryota</taxon>
        <taxon>Metazoa</taxon>
        <taxon>Spiralia</taxon>
        <taxon>Gnathifera</taxon>
        <taxon>Rotifera</taxon>
        <taxon>Eurotatoria</taxon>
        <taxon>Bdelloidea</taxon>
        <taxon>Philodinida</taxon>
        <taxon>Philodinidae</taxon>
        <taxon>Rotaria</taxon>
    </lineage>
</organism>
<feature type="region of interest" description="Disordered" evidence="1">
    <location>
        <begin position="1"/>
        <end position="62"/>
    </location>
</feature>
<dbReference type="AlphaFoldDB" id="A0A815QN18"/>
<reference evidence="2" key="1">
    <citation type="submission" date="2021-02" db="EMBL/GenBank/DDBJ databases">
        <authorList>
            <person name="Nowell W R."/>
        </authorList>
    </citation>
    <scope>NUCLEOTIDE SEQUENCE</scope>
</reference>
<name>A0A815QN18_9BILA</name>
<evidence type="ECO:0000313" key="2">
    <source>
        <dbReference type="EMBL" id="CAF1465355.1"/>
    </source>
</evidence>
<dbReference type="Proteomes" id="UP000663854">
    <property type="component" value="Unassembled WGS sequence"/>
</dbReference>
<sequence length="269" mass="30960">MISDIQQHDHETGTQDAGQEQRHQQTQARRQPQQQEERQRLRQQQQQEQCERQRQRQERNQRRYEQWQERIILFMARERKQNSTFDEIDKLLADEEFCRAVEALNDDADITVHSSTQTTPDPLNTAFIEETNLNEHQQSNLSQQQSSLSQQQSNLSEQQSSLSEQQKSLPQQQSQTINDASAILRELAEITTEHEHERIDQPLPKTTAAGNLVEIVDLSPSTSRTIDLRTPTPTTIDLSTPAPITIDLDSPQIPSNTNTTDSPLHLSPK</sequence>
<feature type="compositionally biased region" description="Basic and acidic residues" evidence="1">
    <location>
        <begin position="1"/>
        <end position="23"/>
    </location>
</feature>